<accession>A0ABT4NS42</accession>
<dbReference type="RefSeq" id="WP_269592405.1">
    <property type="nucleotide sequence ID" value="NZ_JAPWIS010000029.1"/>
</dbReference>
<protein>
    <submittedName>
        <fullName evidence="1">Uncharacterized protein</fullName>
    </submittedName>
</protein>
<dbReference type="EMBL" id="JAPWIS010000029">
    <property type="protein sequence ID" value="MCZ4589157.1"/>
    <property type="molecule type" value="Genomic_DNA"/>
</dbReference>
<proteinExistence type="predicted"/>
<evidence type="ECO:0000313" key="2">
    <source>
        <dbReference type="Proteomes" id="UP001066327"/>
    </source>
</evidence>
<dbReference type="Proteomes" id="UP001066327">
    <property type="component" value="Unassembled WGS sequence"/>
</dbReference>
<keyword evidence="2" id="KW-1185">Reference proteome</keyword>
<comment type="caution">
    <text evidence="1">The sequence shown here is derived from an EMBL/GenBank/DDBJ whole genome shotgun (WGS) entry which is preliminary data.</text>
</comment>
<name>A0ABT4NS42_RHOOP</name>
<sequence length="70" mass="7723">MEMRSGGVAAAFGFRYQYLVAIEHFLSRMRADLSVLNHVTFHVETTTGEVADPDKVDFSVSLIGSCVENV</sequence>
<evidence type="ECO:0000313" key="1">
    <source>
        <dbReference type="EMBL" id="MCZ4589157.1"/>
    </source>
</evidence>
<gene>
    <name evidence="1" type="ORF">O4328_36845</name>
</gene>
<reference evidence="1" key="1">
    <citation type="submission" date="2022-12" db="EMBL/GenBank/DDBJ databases">
        <authorList>
            <person name="Krivoruchko A.V."/>
            <person name="Elkin A."/>
        </authorList>
    </citation>
    <scope>NUCLEOTIDE SEQUENCE</scope>
    <source>
        <strain evidence="1">IEGM 249</strain>
    </source>
</reference>
<organism evidence="1 2">
    <name type="scientific">Rhodococcus opacus</name>
    <name type="common">Nocardia opaca</name>
    <dbReference type="NCBI Taxonomy" id="37919"/>
    <lineage>
        <taxon>Bacteria</taxon>
        <taxon>Bacillati</taxon>
        <taxon>Actinomycetota</taxon>
        <taxon>Actinomycetes</taxon>
        <taxon>Mycobacteriales</taxon>
        <taxon>Nocardiaceae</taxon>
        <taxon>Rhodococcus</taxon>
    </lineage>
</organism>